<keyword evidence="3" id="KW-0285">Flavoprotein</keyword>
<dbReference type="InterPro" id="IPR020946">
    <property type="entry name" value="Flavin_mOase-like"/>
</dbReference>
<dbReference type="Gene3D" id="3.50.50.60">
    <property type="entry name" value="FAD/NAD(P)-binding domain"/>
    <property type="match status" value="3"/>
</dbReference>
<dbReference type="SUPFAM" id="SSF51905">
    <property type="entry name" value="FAD/NAD(P)-binding domain"/>
    <property type="match status" value="1"/>
</dbReference>
<evidence type="ECO:0000313" key="7">
    <source>
        <dbReference type="EMBL" id="MEJ5978080.1"/>
    </source>
</evidence>
<dbReference type="Proteomes" id="UP001361239">
    <property type="component" value="Unassembled WGS sequence"/>
</dbReference>
<protein>
    <submittedName>
        <fullName evidence="7">NAD(P)/FAD-dependent oxidoreductase</fullName>
        <ecNumber evidence="7">1.14.13.-</ecNumber>
    </submittedName>
</protein>
<evidence type="ECO:0000256" key="5">
    <source>
        <dbReference type="ARBA" id="ARBA00022857"/>
    </source>
</evidence>
<dbReference type="EMBL" id="JBBHJZ010000003">
    <property type="protein sequence ID" value="MEJ5978080.1"/>
    <property type="molecule type" value="Genomic_DNA"/>
</dbReference>
<accession>A0ABU8RYC9</accession>
<evidence type="ECO:0000256" key="1">
    <source>
        <dbReference type="ARBA" id="ARBA00001974"/>
    </source>
</evidence>
<keyword evidence="6 7" id="KW-0560">Oxidoreductase</keyword>
<dbReference type="RefSeq" id="WP_339588023.1">
    <property type="nucleotide sequence ID" value="NZ_JBBHJZ010000003.1"/>
</dbReference>
<dbReference type="PANTHER" id="PTHR43098">
    <property type="entry name" value="L-ORNITHINE N(5)-MONOOXYGENASE-RELATED"/>
    <property type="match status" value="1"/>
</dbReference>
<dbReference type="InterPro" id="IPR036188">
    <property type="entry name" value="FAD/NAD-bd_sf"/>
</dbReference>
<comment type="cofactor">
    <cofactor evidence="1">
        <name>FAD</name>
        <dbReference type="ChEBI" id="CHEBI:57692"/>
    </cofactor>
</comment>
<dbReference type="Pfam" id="PF00743">
    <property type="entry name" value="FMO-like"/>
    <property type="match status" value="1"/>
</dbReference>
<keyword evidence="8" id="KW-1185">Reference proteome</keyword>
<sequence length="614" mass="69563">MTCLKTNVPDAATLDIPALREKYAAERDKRMQTRGQEQYVKVSGEMQDLYATDPHRDIEPREPMFDELDVLILGGGFSGLLAAYHLTQQGVTNFRNIDHAGDFGGVWYWNRYPGIQCDNDAYCYLPLLEETGWMPSKKFSDGAEIYAHCKRIAETFGFADKGVFHTLITSLKWDDAIGRWRVGTNRGDEFLPRFVVMACGVLNMPKLPGIKGIDSFKGKMFHTARWDYDYTGGSHAAPVLDKLKDKRVAILGTGATAVQAVPYLAKYAKQLYVIQRTPSNIDERSNPLTDQEWAASLEPGWQRARQDNFHRAAMEFFAPGEPDLICDIWTEIARNMQAELDAEGYPELSLEEFMARREVMDYRVMERMRQRVESIVTDKDTAEALKPWFRFLCKRPLSNDEYYPAFNQPNVKLIDVSATQGLEAMTEKGFLHNGEEIEVDCMIFASGFEVTSDLERRWGIPVIAGQNGQSLYDHWRDGPLTLHGTMTSGFPNQFFMGYIQGGLNSSVTEMIGRQGEHIAHIVATALARGADVVETTREAQDAYVARFESMEPDNSAFALECTPSYFNNEGEAKPKWALFRQWGPGWHDFQAMLQAWRDQGDLEGLSVRSRVLAD</sequence>
<reference evidence="7 8" key="1">
    <citation type="submission" date="2024-03" db="EMBL/GenBank/DDBJ databases">
        <authorList>
            <person name="Jo J.-H."/>
        </authorList>
    </citation>
    <scope>NUCLEOTIDE SEQUENCE [LARGE SCALE GENOMIC DNA]</scope>
    <source>
        <strain evidence="7 8">PS1R-30</strain>
    </source>
</reference>
<keyword evidence="5" id="KW-0521">NADP</keyword>
<name>A0ABU8RYC9_9SPHN</name>
<comment type="caution">
    <text evidence="7">The sequence shown here is derived from an EMBL/GenBank/DDBJ whole genome shotgun (WGS) entry which is preliminary data.</text>
</comment>
<proteinExistence type="inferred from homology"/>
<gene>
    <name evidence="7" type="ORF">WG901_15620</name>
</gene>
<dbReference type="InterPro" id="IPR050775">
    <property type="entry name" value="FAD-binding_Monooxygenases"/>
</dbReference>
<evidence type="ECO:0000256" key="6">
    <source>
        <dbReference type="ARBA" id="ARBA00023002"/>
    </source>
</evidence>
<evidence type="ECO:0000313" key="8">
    <source>
        <dbReference type="Proteomes" id="UP001361239"/>
    </source>
</evidence>
<evidence type="ECO:0000256" key="4">
    <source>
        <dbReference type="ARBA" id="ARBA00022827"/>
    </source>
</evidence>
<dbReference type="EC" id="1.14.13.-" evidence="7"/>
<keyword evidence="4" id="KW-0274">FAD</keyword>
<evidence type="ECO:0000256" key="3">
    <source>
        <dbReference type="ARBA" id="ARBA00022630"/>
    </source>
</evidence>
<dbReference type="Pfam" id="PF13450">
    <property type="entry name" value="NAD_binding_8"/>
    <property type="match status" value="1"/>
</dbReference>
<dbReference type="PRINTS" id="PR00411">
    <property type="entry name" value="PNDRDTASEI"/>
</dbReference>
<evidence type="ECO:0000256" key="2">
    <source>
        <dbReference type="ARBA" id="ARBA00010139"/>
    </source>
</evidence>
<dbReference type="GO" id="GO:0016491">
    <property type="term" value="F:oxidoreductase activity"/>
    <property type="evidence" value="ECO:0007669"/>
    <property type="project" value="UniProtKB-KW"/>
</dbReference>
<organism evidence="7 8">
    <name type="scientific">Novosphingobium anseongense</name>
    <dbReference type="NCBI Taxonomy" id="3133436"/>
    <lineage>
        <taxon>Bacteria</taxon>
        <taxon>Pseudomonadati</taxon>
        <taxon>Pseudomonadota</taxon>
        <taxon>Alphaproteobacteria</taxon>
        <taxon>Sphingomonadales</taxon>
        <taxon>Sphingomonadaceae</taxon>
        <taxon>Novosphingobium</taxon>
    </lineage>
</organism>
<dbReference type="PANTHER" id="PTHR43098:SF2">
    <property type="entry name" value="FAD-BINDING MONOOXYGENASE AUSB-RELATED"/>
    <property type="match status" value="1"/>
</dbReference>
<comment type="similarity">
    <text evidence="2">Belongs to the FAD-binding monooxygenase family.</text>
</comment>